<evidence type="ECO:0008006" key="4">
    <source>
        <dbReference type="Google" id="ProtNLM"/>
    </source>
</evidence>
<dbReference type="RefSeq" id="WP_264748959.1">
    <property type="nucleotide sequence ID" value="NZ_JAPDHW010000002.1"/>
</dbReference>
<dbReference type="EMBL" id="JAPDHW010000002">
    <property type="protein sequence ID" value="MCW3167716.1"/>
    <property type="molecule type" value="Genomic_DNA"/>
</dbReference>
<comment type="caution">
    <text evidence="2">The sequence shown here is derived from an EMBL/GenBank/DDBJ whole genome shotgun (WGS) entry which is preliminary data.</text>
</comment>
<proteinExistence type="predicted"/>
<name>A0ABT3HV98_9FLAO</name>
<reference evidence="2" key="1">
    <citation type="submission" date="2022-10" db="EMBL/GenBank/DDBJ databases">
        <title>Chryseobacterium babae sp. nov. isolated from the gut of the beetle Oryctes rhinoceros, and Chryseobacterium kimseyorum sp. nov., isolated from a stick insect rearing cage.</title>
        <authorList>
            <person name="Shelomi M."/>
            <person name="Han C.-J."/>
            <person name="Chen W.-M."/>
            <person name="Chen H.-K."/>
            <person name="Liaw S.-J."/>
            <person name="Muhle E."/>
            <person name="Clermont D."/>
        </authorList>
    </citation>
    <scope>NUCLEOTIDE SEQUENCE</scope>
    <source>
        <strain evidence="2">09-1422</strain>
    </source>
</reference>
<sequence>MKKLIILALFTVSLSATAQKQIYEADNLKEVIARHKRVAILPFYVAITHRKQNEALSAEMNRQQEQTMAKSIQTSMYTFLLRKRKEYTVEFQDVDKTNILLKRAGVLDKLEDLTKDEIAKILEVDAIISGKFENEQTRSDRQARNNALWLGTGGKTGSGTLTMVLNEGATGEMVWRFYKTMDDNYRKSTDDLVESMMRKLSRNFPYTK</sequence>
<feature type="chain" id="PRO_5047294180" description="DUF4252 domain-containing protein" evidence="1">
    <location>
        <begin position="19"/>
        <end position="208"/>
    </location>
</feature>
<dbReference type="Gene3D" id="3.40.50.10610">
    <property type="entry name" value="ABC-type transport auxiliary lipoprotein component"/>
    <property type="match status" value="1"/>
</dbReference>
<gene>
    <name evidence="2" type="ORF">OMO38_04160</name>
</gene>
<feature type="signal peptide" evidence="1">
    <location>
        <begin position="1"/>
        <end position="18"/>
    </location>
</feature>
<evidence type="ECO:0000313" key="2">
    <source>
        <dbReference type="EMBL" id="MCW3167716.1"/>
    </source>
</evidence>
<keyword evidence="1" id="KW-0732">Signal</keyword>
<protein>
    <recommendedName>
        <fullName evidence="4">DUF4252 domain-containing protein</fullName>
    </recommendedName>
</protein>
<dbReference type="Proteomes" id="UP001163731">
    <property type="component" value="Unassembled WGS sequence"/>
</dbReference>
<evidence type="ECO:0000313" key="3">
    <source>
        <dbReference type="Proteomes" id="UP001163731"/>
    </source>
</evidence>
<organism evidence="2 3">
    <name type="scientific">Chryseobacterium kimseyorum</name>
    <dbReference type="NCBI Taxonomy" id="2984028"/>
    <lineage>
        <taxon>Bacteria</taxon>
        <taxon>Pseudomonadati</taxon>
        <taxon>Bacteroidota</taxon>
        <taxon>Flavobacteriia</taxon>
        <taxon>Flavobacteriales</taxon>
        <taxon>Weeksellaceae</taxon>
        <taxon>Chryseobacterium group</taxon>
        <taxon>Chryseobacterium</taxon>
    </lineage>
</organism>
<accession>A0ABT3HV98</accession>
<keyword evidence="3" id="KW-1185">Reference proteome</keyword>
<evidence type="ECO:0000256" key="1">
    <source>
        <dbReference type="SAM" id="SignalP"/>
    </source>
</evidence>